<evidence type="ECO:0000313" key="2">
    <source>
        <dbReference type="Proteomes" id="UP000652761"/>
    </source>
</evidence>
<evidence type="ECO:0000313" key="1">
    <source>
        <dbReference type="EMBL" id="MQM04428.1"/>
    </source>
</evidence>
<dbReference type="PANTHER" id="PTHR36078">
    <property type="entry name" value="BNACNNG21220D PROTEIN"/>
    <property type="match status" value="1"/>
</dbReference>
<sequence>MAGSGDQVEVEGVDAVLSAASASSVDDRRRLSVLETMDCSGQDDPHENVQKKLRVHGASESLAEGGLAAKGLNWQCRSGNNAAGDDDTMAYIEKYNKYQAEYVRRLKAKYFSKKALNGGLLVEHGQASLADEDWVEAWSGVGGCGVRLRPSGAGGKVALWMVVRDKEVAMSEFCTCGCSFTTVSSLTITLEGGILLQQEQASCHLQHLTLTSLLPYERIMIHYVCIRLEVSQKVALGVYNGSSTEQASWCIGGDDGTGFTHYYCFFKLPPKTPSCFPSGNVFDQESGLVPDHLLNQCSVCKNQALYHLQPLRPLHCLATRRMTEDMEKSRRARPFDRATRVLGRSLKIPSTVSAPKRSQDPRGSLRTPLILFGSCLVYRTGLAAAVPWYQAPSSQFGCRTRIVTKPQVQPTEQATCSVPSAQEPPSNSPSPCNGYNGCIAHAPRSSGALTARPLNGRLDV</sequence>
<name>A0A843WC73_COLES</name>
<comment type="caution">
    <text evidence="1">The sequence shown here is derived from an EMBL/GenBank/DDBJ whole genome shotgun (WGS) entry which is preliminary data.</text>
</comment>
<organism evidence="1 2">
    <name type="scientific">Colocasia esculenta</name>
    <name type="common">Wild taro</name>
    <name type="synonym">Arum esculentum</name>
    <dbReference type="NCBI Taxonomy" id="4460"/>
    <lineage>
        <taxon>Eukaryota</taxon>
        <taxon>Viridiplantae</taxon>
        <taxon>Streptophyta</taxon>
        <taxon>Embryophyta</taxon>
        <taxon>Tracheophyta</taxon>
        <taxon>Spermatophyta</taxon>
        <taxon>Magnoliopsida</taxon>
        <taxon>Liliopsida</taxon>
        <taxon>Araceae</taxon>
        <taxon>Aroideae</taxon>
        <taxon>Colocasieae</taxon>
        <taxon>Colocasia</taxon>
    </lineage>
</organism>
<dbReference type="Proteomes" id="UP000652761">
    <property type="component" value="Unassembled WGS sequence"/>
</dbReference>
<reference evidence="1" key="1">
    <citation type="submission" date="2017-07" db="EMBL/GenBank/DDBJ databases">
        <title>Taro Niue Genome Assembly and Annotation.</title>
        <authorList>
            <person name="Atibalentja N."/>
            <person name="Keating K."/>
            <person name="Fields C.J."/>
        </authorList>
    </citation>
    <scope>NUCLEOTIDE SEQUENCE</scope>
    <source>
        <strain evidence="1">Niue_2</strain>
        <tissue evidence="1">Leaf</tissue>
    </source>
</reference>
<proteinExistence type="predicted"/>
<gene>
    <name evidence="1" type="ORF">Taro_037226</name>
</gene>
<dbReference type="EMBL" id="NMUH01003214">
    <property type="protein sequence ID" value="MQM04428.1"/>
    <property type="molecule type" value="Genomic_DNA"/>
</dbReference>
<accession>A0A843WC73</accession>
<protein>
    <submittedName>
        <fullName evidence="1">Uncharacterized protein</fullName>
    </submittedName>
</protein>
<dbReference type="OrthoDB" id="1669448at2759"/>
<dbReference type="AlphaFoldDB" id="A0A843WC73"/>
<keyword evidence="2" id="KW-1185">Reference proteome</keyword>
<dbReference type="PANTHER" id="PTHR36078:SF2">
    <property type="entry name" value="OS09G0473966 PROTEIN"/>
    <property type="match status" value="1"/>
</dbReference>